<dbReference type="RefSeq" id="WP_115818109.1">
    <property type="nucleotide sequence ID" value="NZ_QRDV01000007.1"/>
</dbReference>
<comment type="caution">
    <text evidence="1">The sequence shown here is derived from an EMBL/GenBank/DDBJ whole genome shotgun (WGS) entry which is preliminary data.</text>
</comment>
<evidence type="ECO:0000313" key="2">
    <source>
        <dbReference type="Proteomes" id="UP000256980"/>
    </source>
</evidence>
<proteinExistence type="predicted"/>
<dbReference type="OrthoDB" id="6891550at2"/>
<name>A0A3D9H083_9FLAO</name>
<evidence type="ECO:0000313" key="1">
    <source>
        <dbReference type="EMBL" id="RED42918.1"/>
    </source>
</evidence>
<accession>A0A3D9H083</accession>
<sequence length="201" mass="22804">MSKSNKFILHDIFNEPLNEEAFNNAKKEYLKSIKENVFTLPSSNNILEQIKLVKRTPQIIGPYKELTVFETLNRIGSDLVLLSGAEQLFKGIIKDIKPKTIQLNMGNKSGFDFIVTTINNEVINGEAFNAAASFAKVKMRQTIDKLTKDIAIHKSNKTIIFCNSDIKAIINGYKNQIEKEVLETSDFIIHKVFCDYEAIND</sequence>
<protein>
    <submittedName>
        <fullName evidence="1">Uncharacterized protein</fullName>
    </submittedName>
</protein>
<dbReference type="AlphaFoldDB" id="A0A3D9H083"/>
<reference evidence="1 2" key="1">
    <citation type="submission" date="2018-07" db="EMBL/GenBank/DDBJ databases">
        <title>Genomic Encyclopedia of Type Strains, Phase III (KMG-III): the genomes of soil and plant-associated and newly described type strains.</title>
        <authorList>
            <person name="Whitman W."/>
        </authorList>
    </citation>
    <scope>NUCLEOTIDE SEQUENCE [LARGE SCALE GENOMIC DNA]</scope>
    <source>
        <strain evidence="1 2">CECT 7946</strain>
    </source>
</reference>
<gene>
    <name evidence="1" type="ORF">DFQ10_107103</name>
</gene>
<organism evidence="1 2">
    <name type="scientific">Winogradskyella eximia</name>
    <dbReference type="NCBI Taxonomy" id="262006"/>
    <lineage>
        <taxon>Bacteria</taxon>
        <taxon>Pseudomonadati</taxon>
        <taxon>Bacteroidota</taxon>
        <taxon>Flavobacteriia</taxon>
        <taxon>Flavobacteriales</taxon>
        <taxon>Flavobacteriaceae</taxon>
        <taxon>Winogradskyella</taxon>
    </lineage>
</organism>
<keyword evidence="2" id="KW-1185">Reference proteome</keyword>
<dbReference type="Proteomes" id="UP000256980">
    <property type="component" value="Unassembled WGS sequence"/>
</dbReference>
<dbReference type="EMBL" id="QRDV01000007">
    <property type="protein sequence ID" value="RED42918.1"/>
    <property type="molecule type" value="Genomic_DNA"/>
</dbReference>